<feature type="compositionally biased region" description="Polar residues" evidence="1">
    <location>
        <begin position="15"/>
        <end position="26"/>
    </location>
</feature>
<accession>A0ABX2Y4Z3</accession>
<gene>
    <name evidence="2" type="ORF">OERS_17210</name>
</gene>
<reference evidence="2 3" key="1">
    <citation type="submission" date="2016-06" db="EMBL/GenBank/DDBJ databases">
        <title>Genome sequence of Oerskovia enterophila DSM 43852.</title>
        <authorList>
            <person name="Poehlein A."/>
            <person name="Jag V."/>
            <person name="Bengelsdorf F.R."/>
            <person name="Daniel R."/>
            <person name="Duerre P."/>
        </authorList>
    </citation>
    <scope>NUCLEOTIDE SEQUENCE [LARGE SCALE GENOMIC DNA]</scope>
    <source>
        <strain evidence="2 3">DSM 43852</strain>
    </source>
</reference>
<feature type="compositionally biased region" description="Basic and acidic residues" evidence="1">
    <location>
        <begin position="1"/>
        <end position="14"/>
    </location>
</feature>
<evidence type="ECO:0000313" key="2">
    <source>
        <dbReference type="EMBL" id="OCI31594.1"/>
    </source>
</evidence>
<dbReference type="EMBL" id="MAQA01000016">
    <property type="protein sequence ID" value="OCI31594.1"/>
    <property type="molecule type" value="Genomic_DNA"/>
</dbReference>
<sequence length="32" mass="3535">MTRPCREPVGERRPQNFSAPGSSGDDSNSKDR</sequence>
<organism evidence="2 3">
    <name type="scientific">Oerskovia enterophila</name>
    <dbReference type="NCBI Taxonomy" id="43678"/>
    <lineage>
        <taxon>Bacteria</taxon>
        <taxon>Bacillati</taxon>
        <taxon>Actinomycetota</taxon>
        <taxon>Actinomycetes</taxon>
        <taxon>Micrococcales</taxon>
        <taxon>Cellulomonadaceae</taxon>
        <taxon>Oerskovia</taxon>
    </lineage>
</organism>
<comment type="caution">
    <text evidence="2">The sequence shown here is derived from an EMBL/GenBank/DDBJ whole genome shotgun (WGS) entry which is preliminary data.</text>
</comment>
<keyword evidence="3" id="KW-1185">Reference proteome</keyword>
<name>A0ABX2Y4Z3_9CELL</name>
<protein>
    <submittedName>
        <fullName evidence="2">Uncharacterized protein</fullName>
    </submittedName>
</protein>
<feature type="region of interest" description="Disordered" evidence="1">
    <location>
        <begin position="1"/>
        <end position="32"/>
    </location>
</feature>
<evidence type="ECO:0000313" key="3">
    <source>
        <dbReference type="Proteomes" id="UP000093412"/>
    </source>
</evidence>
<evidence type="ECO:0000256" key="1">
    <source>
        <dbReference type="SAM" id="MobiDB-lite"/>
    </source>
</evidence>
<proteinExistence type="predicted"/>
<dbReference type="Proteomes" id="UP000093412">
    <property type="component" value="Unassembled WGS sequence"/>
</dbReference>